<organism evidence="2 3">
    <name type="scientific">Aliiglaciecola lipolytica E3</name>
    <dbReference type="NCBI Taxonomy" id="1127673"/>
    <lineage>
        <taxon>Bacteria</taxon>
        <taxon>Pseudomonadati</taxon>
        <taxon>Pseudomonadota</taxon>
        <taxon>Gammaproteobacteria</taxon>
        <taxon>Alteromonadales</taxon>
        <taxon>Alteromonadaceae</taxon>
        <taxon>Aliiglaciecola</taxon>
    </lineage>
</organism>
<dbReference type="InterPro" id="IPR036388">
    <property type="entry name" value="WH-like_DNA-bd_sf"/>
</dbReference>
<dbReference type="AlphaFoldDB" id="K6XSJ2"/>
<dbReference type="InterPro" id="IPR012906">
    <property type="entry name" value="PaaX-like_N"/>
</dbReference>
<name>K6XSJ2_9ALTE</name>
<feature type="domain" description="Transcriptional repressor PaaX-like N-terminal" evidence="1">
    <location>
        <begin position="38"/>
        <end position="81"/>
    </location>
</feature>
<dbReference type="Proteomes" id="UP000006334">
    <property type="component" value="Unassembled WGS sequence"/>
</dbReference>
<protein>
    <submittedName>
        <fullName evidence="2">Phenylacetic acid degradation operon negative regulatory protein</fullName>
    </submittedName>
</protein>
<dbReference type="eggNOG" id="COG3327">
    <property type="taxonomic scope" value="Bacteria"/>
</dbReference>
<evidence type="ECO:0000313" key="2">
    <source>
        <dbReference type="EMBL" id="GAC14656.1"/>
    </source>
</evidence>
<gene>
    <name evidence="2" type="primary">paaX</name>
    <name evidence="2" type="ORF">GLIP_2028</name>
</gene>
<dbReference type="RefSeq" id="WP_008844472.1">
    <property type="nucleotide sequence ID" value="NZ_BAEN01000038.1"/>
</dbReference>
<dbReference type="STRING" id="1127673.GLIP_2028"/>
<dbReference type="EMBL" id="BAEN01000038">
    <property type="protein sequence ID" value="GAC14656.1"/>
    <property type="molecule type" value="Genomic_DNA"/>
</dbReference>
<dbReference type="OrthoDB" id="6380574at2"/>
<dbReference type="Pfam" id="PF07848">
    <property type="entry name" value="PaaX"/>
    <property type="match status" value="1"/>
</dbReference>
<accession>K6XSJ2</accession>
<evidence type="ECO:0000259" key="1">
    <source>
        <dbReference type="Pfam" id="PF07848"/>
    </source>
</evidence>
<evidence type="ECO:0000313" key="3">
    <source>
        <dbReference type="Proteomes" id="UP000006334"/>
    </source>
</evidence>
<proteinExistence type="predicted"/>
<reference evidence="2 3" key="1">
    <citation type="journal article" date="2017" name="Antonie Van Leeuwenhoek">
        <title>Rhizobium rhizosphaerae sp. nov., a novel species isolated from rice rhizosphere.</title>
        <authorList>
            <person name="Zhao J.J."/>
            <person name="Zhang J."/>
            <person name="Zhang R.J."/>
            <person name="Zhang C.W."/>
            <person name="Yin H.Q."/>
            <person name="Zhang X.X."/>
        </authorList>
    </citation>
    <scope>NUCLEOTIDE SEQUENCE [LARGE SCALE GENOMIC DNA]</scope>
    <source>
        <strain evidence="2 3">E3</strain>
    </source>
</reference>
<keyword evidence="3" id="KW-1185">Reference proteome</keyword>
<dbReference type="Gene3D" id="1.10.10.10">
    <property type="entry name" value="Winged helix-like DNA-binding domain superfamily/Winged helix DNA-binding domain"/>
    <property type="match status" value="1"/>
</dbReference>
<comment type="caution">
    <text evidence="2">The sequence shown here is derived from an EMBL/GenBank/DDBJ whole genome shotgun (WGS) entry which is preliminary data.</text>
</comment>
<sequence length="273" mass="31665">MKLNYEIALERLATDSADKKVLELLSATKGFQISELTSLSAKQLLTIAEKLDITEASMRMALSRQTKQGKLIRNKGKYALAKSLNPFVLPRFWLDIKHRKMHWCGDWLLINQGDLKLNPTILRRLNNKAELLGLKFIQSLGWVRPNNLVDLREEVLFHFNAVIEQSGLLICYLKEIDKQWLAQLMQSWPVQQLNQFYTDAYEMISNECDLIAKATDREVLIRSFAIGRLLVENLSKDPWLPAEMIDESARTRLIDQSVEYYEQIKPAWLKVMV</sequence>